<dbReference type="OrthoDB" id="2186918at2759"/>
<proteinExistence type="inferred from homology"/>
<protein>
    <recommendedName>
        <fullName evidence="4">RNA polymerase Rpb4/RPC9 core domain-containing protein</fullName>
    </recommendedName>
</protein>
<dbReference type="InterPro" id="IPR010997">
    <property type="entry name" value="HRDC-like_sf"/>
</dbReference>
<dbReference type="Pfam" id="PF03874">
    <property type="entry name" value="RNA_pol_Rpb4"/>
    <property type="match status" value="1"/>
</dbReference>
<comment type="caution">
    <text evidence="5">The sequence shown here is derived from an EMBL/GenBank/DDBJ whole genome shotgun (WGS) entry which is preliminary data.</text>
</comment>
<dbReference type="AlphaFoldDB" id="G4TT07"/>
<evidence type="ECO:0000313" key="5">
    <source>
        <dbReference type="EMBL" id="CCA74453.1"/>
    </source>
</evidence>
<dbReference type="STRING" id="1109443.G4TT07"/>
<keyword evidence="2" id="KW-0539">Nucleus</keyword>
<dbReference type="GO" id="GO:0030880">
    <property type="term" value="C:RNA polymerase complex"/>
    <property type="evidence" value="ECO:0007669"/>
    <property type="project" value="InterPro"/>
</dbReference>
<dbReference type="GO" id="GO:0000166">
    <property type="term" value="F:nucleotide binding"/>
    <property type="evidence" value="ECO:0007669"/>
    <property type="project" value="InterPro"/>
</dbReference>
<dbReference type="InParanoid" id="G4TT07"/>
<sequence>MTTRLGRRTHLEEEDAATLKLGAEFNNAGCLLISEVKILLKEKEGKPGVDSPVFNKTVEYVNMFSKFSTEDTIGLVRATLRRQANLTQFETAQLANLCPSTAEEAKSIIPSLAKYDDDELQPLLDELQSMRRFQD</sequence>
<dbReference type="InterPro" id="IPR006590">
    <property type="entry name" value="RNA_pol_Rpb4/RPC9_core"/>
</dbReference>
<dbReference type="InterPro" id="IPR045222">
    <property type="entry name" value="Rpb4-like"/>
</dbReference>
<reference evidence="5 6" key="1">
    <citation type="journal article" date="2011" name="PLoS Pathog.">
        <title>Endophytic Life Strategies Decoded by Genome and Transcriptome Analyses of the Mutualistic Root Symbiont Piriformospora indica.</title>
        <authorList>
            <person name="Zuccaro A."/>
            <person name="Lahrmann U."/>
            <person name="Guldener U."/>
            <person name="Langen G."/>
            <person name="Pfiffi S."/>
            <person name="Biedenkopf D."/>
            <person name="Wong P."/>
            <person name="Samans B."/>
            <person name="Grimm C."/>
            <person name="Basiewicz M."/>
            <person name="Murat C."/>
            <person name="Martin F."/>
            <person name="Kogel K.H."/>
        </authorList>
    </citation>
    <scope>NUCLEOTIDE SEQUENCE [LARGE SCALE GENOMIC DNA]</scope>
    <source>
        <strain evidence="5 6">DSM 11827</strain>
    </source>
</reference>
<accession>G4TT07</accession>
<dbReference type="eggNOG" id="KOG2351">
    <property type="taxonomic scope" value="Eukaryota"/>
</dbReference>
<dbReference type="HOGENOM" id="CLU_110332_2_0_1"/>
<dbReference type="SUPFAM" id="SSF47819">
    <property type="entry name" value="HRDC-like"/>
    <property type="match status" value="1"/>
</dbReference>
<dbReference type="PANTHER" id="PTHR21297">
    <property type="entry name" value="DNA-DIRECTED RNA POLYMERASE II"/>
    <property type="match status" value="1"/>
</dbReference>
<evidence type="ECO:0000259" key="4">
    <source>
        <dbReference type="SMART" id="SM00657"/>
    </source>
</evidence>
<evidence type="ECO:0000256" key="1">
    <source>
        <dbReference type="ARBA" id="ARBA00004123"/>
    </source>
</evidence>
<dbReference type="FunCoup" id="G4TT07">
    <property type="interactions" value="562"/>
</dbReference>
<dbReference type="Proteomes" id="UP000007148">
    <property type="component" value="Unassembled WGS sequence"/>
</dbReference>
<comment type="subcellular location">
    <subcellularLocation>
        <location evidence="1">Nucleus</location>
    </subcellularLocation>
</comment>
<feature type="domain" description="RNA polymerase Rpb4/RPC9 core" evidence="4">
    <location>
        <begin position="23"/>
        <end position="134"/>
    </location>
</feature>
<evidence type="ECO:0000256" key="3">
    <source>
        <dbReference type="ARBA" id="ARBA00025724"/>
    </source>
</evidence>
<dbReference type="SMART" id="SM00657">
    <property type="entry name" value="RPOL4c"/>
    <property type="match status" value="1"/>
</dbReference>
<dbReference type="OMA" id="HRKTQNE"/>
<keyword evidence="6" id="KW-1185">Reference proteome</keyword>
<gene>
    <name evidence="5" type="ORF">PIIN_08406</name>
</gene>
<comment type="similarity">
    <text evidence="3">Belongs to the eukaryotic RPB4 RNA polymerase subunit family.</text>
</comment>
<evidence type="ECO:0000256" key="2">
    <source>
        <dbReference type="ARBA" id="ARBA00023242"/>
    </source>
</evidence>
<dbReference type="EMBL" id="CAFZ01000314">
    <property type="protein sequence ID" value="CCA74453.1"/>
    <property type="molecule type" value="Genomic_DNA"/>
</dbReference>
<organism evidence="5 6">
    <name type="scientific">Serendipita indica (strain DSM 11827)</name>
    <name type="common">Root endophyte fungus</name>
    <name type="synonym">Piriformospora indica</name>
    <dbReference type="NCBI Taxonomy" id="1109443"/>
    <lineage>
        <taxon>Eukaryota</taxon>
        <taxon>Fungi</taxon>
        <taxon>Dikarya</taxon>
        <taxon>Basidiomycota</taxon>
        <taxon>Agaricomycotina</taxon>
        <taxon>Agaricomycetes</taxon>
        <taxon>Sebacinales</taxon>
        <taxon>Serendipitaceae</taxon>
        <taxon>Serendipita</taxon>
    </lineage>
</organism>
<dbReference type="InterPro" id="IPR005574">
    <property type="entry name" value="Rpb4/RPC9"/>
</dbReference>
<dbReference type="Gene3D" id="1.20.1250.40">
    <property type="match status" value="1"/>
</dbReference>
<evidence type="ECO:0000313" key="6">
    <source>
        <dbReference type="Proteomes" id="UP000007148"/>
    </source>
</evidence>
<dbReference type="InterPro" id="IPR038324">
    <property type="entry name" value="Rpb4/RPC9_sf"/>
</dbReference>
<name>G4TT07_SERID</name>
<dbReference type="GO" id="GO:0005634">
    <property type="term" value="C:nucleus"/>
    <property type="evidence" value="ECO:0007669"/>
    <property type="project" value="UniProtKB-SubCell"/>
</dbReference>
<dbReference type="GO" id="GO:0006352">
    <property type="term" value="P:DNA-templated transcription initiation"/>
    <property type="evidence" value="ECO:0007669"/>
    <property type="project" value="InterPro"/>
</dbReference>